<dbReference type="GO" id="GO:0045454">
    <property type="term" value="P:cell redox homeostasis"/>
    <property type="evidence" value="ECO:0007669"/>
    <property type="project" value="TreeGrafter"/>
</dbReference>
<evidence type="ECO:0000256" key="8">
    <source>
        <dbReference type="ARBA" id="ARBA00038489"/>
    </source>
</evidence>
<proteinExistence type="inferred from homology"/>
<dbReference type="PROSITE" id="PS51352">
    <property type="entry name" value="THIOREDOXIN_2"/>
    <property type="match status" value="1"/>
</dbReference>
<dbReference type="AlphaFoldDB" id="A0A2J6QZE0"/>
<evidence type="ECO:0000256" key="6">
    <source>
        <dbReference type="ARBA" id="ARBA00023284"/>
    </source>
</evidence>
<sequence length="215" mass="24268">MSLQKACEEVYNSFQQTTNPEYAKVASTIRTVTANHQATFDLSAVIQPGNSLPPFVLPDPTGTPISSSQLLDHGPLLINFYRGSWCPYCNLELRALQKLLPEFKKRNVTLIAISAELPDTTVETKSKLELEFPVLSDVGNVFARKLGIVWKQPDVMKDLLAYTEWKKRYGTEDMEVVVAGTFLVDKEGLVRNVFVEPNWHERLEPQTALDWIDAL</sequence>
<dbReference type="EMBL" id="KZ613962">
    <property type="protein sequence ID" value="PMD31646.1"/>
    <property type="molecule type" value="Genomic_DNA"/>
</dbReference>
<organism evidence="11 12">
    <name type="scientific">Hyaloscypha variabilis (strain UAMH 11265 / GT02V1 / F)</name>
    <name type="common">Meliniomyces variabilis</name>
    <dbReference type="NCBI Taxonomy" id="1149755"/>
    <lineage>
        <taxon>Eukaryota</taxon>
        <taxon>Fungi</taxon>
        <taxon>Dikarya</taxon>
        <taxon>Ascomycota</taxon>
        <taxon>Pezizomycotina</taxon>
        <taxon>Leotiomycetes</taxon>
        <taxon>Helotiales</taxon>
        <taxon>Hyaloscyphaceae</taxon>
        <taxon>Hyaloscypha</taxon>
        <taxon>Hyaloscypha variabilis</taxon>
    </lineage>
</organism>
<dbReference type="InterPro" id="IPR000866">
    <property type="entry name" value="AhpC/TSA"/>
</dbReference>
<accession>A0A2J6QZE0</accession>
<keyword evidence="2" id="KW-0575">Peroxidase</keyword>
<dbReference type="SUPFAM" id="SSF52833">
    <property type="entry name" value="Thioredoxin-like"/>
    <property type="match status" value="1"/>
</dbReference>
<evidence type="ECO:0000256" key="5">
    <source>
        <dbReference type="ARBA" id="ARBA00023157"/>
    </source>
</evidence>
<keyword evidence="5" id="KW-1015">Disulfide bond</keyword>
<dbReference type="PANTHER" id="PTHR42801:SF7">
    <property type="entry name" value="SLL1159 PROTEIN"/>
    <property type="match status" value="1"/>
</dbReference>
<evidence type="ECO:0000256" key="4">
    <source>
        <dbReference type="ARBA" id="ARBA00023002"/>
    </source>
</evidence>
<evidence type="ECO:0000313" key="11">
    <source>
        <dbReference type="EMBL" id="PMD31646.1"/>
    </source>
</evidence>
<evidence type="ECO:0000313" key="12">
    <source>
        <dbReference type="Proteomes" id="UP000235786"/>
    </source>
</evidence>
<evidence type="ECO:0000256" key="3">
    <source>
        <dbReference type="ARBA" id="ARBA00022862"/>
    </source>
</evidence>
<keyword evidence="6" id="KW-0676">Redox-active center</keyword>
<comment type="catalytic activity">
    <reaction evidence="9">
        <text>a hydroperoxide + [thioredoxin]-dithiol = an alcohol + [thioredoxin]-disulfide + H2O</text>
        <dbReference type="Rhea" id="RHEA:62620"/>
        <dbReference type="Rhea" id="RHEA-COMP:10698"/>
        <dbReference type="Rhea" id="RHEA-COMP:10700"/>
        <dbReference type="ChEBI" id="CHEBI:15377"/>
        <dbReference type="ChEBI" id="CHEBI:29950"/>
        <dbReference type="ChEBI" id="CHEBI:30879"/>
        <dbReference type="ChEBI" id="CHEBI:35924"/>
        <dbReference type="ChEBI" id="CHEBI:50058"/>
        <dbReference type="EC" id="1.11.1.24"/>
    </reaction>
</comment>
<dbReference type="OrthoDB" id="338622at2759"/>
<dbReference type="Pfam" id="PF00578">
    <property type="entry name" value="AhpC-TSA"/>
    <property type="match status" value="1"/>
</dbReference>
<evidence type="ECO:0000256" key="1">
    <source>
        <dbReference type="ARBA" id="ARBA00013017"/>
    </source>
</evidence>
<dbReference type="STRING" id="1149755.A0A2J6QZE0"/>
<name>A0A2J6QZE0_HYAVF</name>
<dbReference type="Proteomes" id="UP000235786">
    <property type="component" value="Unassembled WGS sequence"/>
</dbReference>
<dbReference type="GO" id="GO:0005737">
    <property type="term" value="C:cytoplasm"/>
    <property type="evidence" value="ECO:0007669"/>
    <property type="project" value="TreeGrafter"/>
</dbReference>
<keyword evidence="4" id="KW-0560">Oxidoreductase</keyword>
<dbReference type="PANTHER" id="PTHR42801">
    <property type="entry name" value="THIOREDOXIN-DEPENDENT PEROXIDE REDUCTASE"/>
    <property type="match status" value="1"/>
</dbReference>
<reference evidence="11 12" key="1">
    <citation type="submission" date="2016-04" db="EMBL/GenBank/DDBJ databases">
        <title>A degradative enzymes factory behind the ericoid mycorrhizal symbiosis.</title>
        <authorList>
            <consortium name="DOE Joint Genome Institute"/>
            <person name="Martino E."/>
            <person name="Morin E."/>
            <person name="Grelet G."/>
            <person name="Kuo A."/>
            <person name="Kohler A."/>
            <person name="Daghino S."/>
            <person name="Barry K."/>
            <person name="Choi C."/>
            <person name="Cichocki N."/>
            <person name="Clum A."/>
            <person name="Copeland A."/>
            <person name="Hainaut M."/>
            <person name="Haridas S."/>
            <person name="Labutti K."/>
            <person name="Lindquist E."/>
            <person name="Lipzen A."/>
            <person name="Khouja H.-R."/>
            <person name="Murat C."/>
            <person name="Ohm R."/>
            <person name="Olson A."/>
            <person name="Spatafora J."/>
            <person name="Veneault-Fourrey C."/>
            <person name="Henrissat B."/>
            <person name="Grigoriev I."/>
            <person name="Martin F."/>
            <person name="Perotto S."/>
        </authorList>
    </citation>
    <scope>NUCLEOTIDE SEQUENCE [LARGE SCALE GENOMIC DNA]</scope>
    <source>
        <strain evidence="11 12">F</strain>
    </source>
</reference>
<feature type="domain" description="Thioredoxin" evidence="10">
    <location>
        <begin position="46"/>
        <end position="215"/>
    </location>
</feature>
<evidence type="ECO:0000256" key="7">
    <source>
        <dbReference type="ARBA" id="ARBA00032824"/>
    </source>
</evidence>
<keyword evidence="3" id="KW-0049">Antioxidant</keyword>
<dbReference type="CDD" id="cd02970">
    <property type="entry name" value="PRX_like2"/>
    <property type="match status" value="1"/>
</dbReference>
<gene>
    <name evidence="11" type="ORF">L207DRAFT_519402</name>
</gene>
<evidence type="ECO:0000259" key="10">
    <source>
        <dbReference type="PROSITE" id="PS51352"/>
    </source>
</evidence>
<dbReference type="InterPro" id="IPR013766">
    <property type="entry name" value="Thioredoxin_domain"/>
</dbReference>
<dbReference type="GO" id="GO:0034599">
    <property type="term" value="P:cellular response to oxidative stress"/>
    <property type="evidence" value="ECO:0007669"/>
    <property type="project" value="TreeGrafter"/>
</dbReference>
<dbReference type="GO" id="GO:0008379">
    <property type="term" value="F:thioredoxin peroxidase activity"/>
    <property type="evidence" value="ECO:0007669"/>
    <property type="project" value="TreeGrafter"/>
</dbReference>
<comment type="similarity">
    <text evidence="8">Belongs to the peroxiredoxin family. BCP/PrxQ subfamily.</text>
</comment>
<evidence type="ECO:0000256" key="9">
    <source>
        <dbReference type="ARBA" id="ARBA00049091"/>
    </source>
</evidence>
<dbReference type="Gene3D" id="3.40.30.10">
    <property type="entry name" value="Glutaredoxin"/>
    <property type="match status" value="1"/>
</dbReference>
<dbReference type="InterPro" id="IPR036249">
    <property type="entry name" value="Thioredoxin-like_sf"/>
</dbReference>
<dbReference type="InterPro" id="IPR050924">
    <property type="entry name" value="Peroxiredoxin_BCP/PrxQ"/>
</dbReference>
<evidence type="ECO:0000256" key="2">
    <source>
        <dbReference type="ARBA" id="ARBA00022559"/>
    </source>
</evidence>
<keyword evidence="12" id="KW-1185">Reference proteome</keyword>
<dbReference type="EC" id="1.11.1.24" evidence="1"/>
<protein>
    <recommendedName>
        <fullName evidence="1">thioredoxin-dependent peroxiredoxin</fullName>
        <ecNumber evidence="1">1.11.1.24</ecNumber>
    </recommendedName>
    <alternativeName>
        <fullName evidence="7">Thioredoxin peroxidase</fullName>
    </alternativeName>
</protein>